<reference evidence="1" key="1">
    <citation type="submission" date="2020-11" db="EMBL/GenBank/DDBJ databases">
        <authorList>
            <person name="Tran Van P."/>
        </authorList>
    </citation>
    <scope>NUCLEOTIDE SEQUENCE</scope>
</reference>
<sequence>MAADEWDNLAVELKEGDSLISAPDLDHISFGSNSKPIFGNDVGSIAVTHHTSDRDLNLVLPVIASLVYCERYMLDHAATEVSIHLINETPASGAQLANALVVLSSATEDREIQLALGTEPNTNFRPLVLMEVLTRSGHGMFLPALRLNLDLVCTMGQYNSVTLLQIVHAKRLFDSPFWPQLTRLGKITTLQHIAALSKIGLI</sequence>
<proteinExistence type="predicted"/>
<dbReference type="EMBL" id="OC005012">
    <property type="protein sequence ID" value="CAD7265020.1"/>
    <property type="molecule type" value="Genomic_DNA"/>
</dbReference>
<organism evidence="1">
    <name type="scientific">Timema shepardi</name>
    <name type="common">Walking stick</name>
    <dbReference type="NCBI Taxonomy" id="629360"/>
    <lineage>
        <taxon>Eukaryota</taxon>
        <taxon>Metazoa</taxon>
        <taxon>Ecdysozoa</taxon>
        <taxon>Arthropoda</taxon>
        <taxon>Hexapoda</taxon>
        <taxon>Insecta</taxon>
        <taxon>Pterygota</taxon>
        <taxon>Neoptera</taxon>
        <taxon>Polyneoptera</taxon>
        <taxon>Phasmatodea</taxon>
        <taxon>Timematodea</taxon>
        <taxon>Timematoidea</taxon>
        <taxon>Timematidae</taxon>
        <taxon>Timema</taxon>
    </lineage>
</organism>
<dbReference type="AlphaFoldDB" id="A0A7R9B2N1"/>
<gene>
    <name evidence="1" type="ORF">TSIB3V08_LOCUS9066</name>
</gene>
<protein>
    <submittedName>
        <fullName evidence="1">Uncharacterized protein</fullName>
    </submittedName>
</protein>
<evidence type="ECO:0000313" key="1">
    <source>
        <dbReference type="EMBL" id="CAD7265020.1"/>
    </source>
</evidence>
<name>A0A7R9B2N1_TIMSH</name>
<accession>A0A7R9B2N1</accession>